<dbReference type="STRING" id="1353528.DT23_06260"/>
<organism evidence="1 2">
    <name type="scientific">Thioclava indica</name>
    <dbReference type="NCBI Taxonomy" id="1353528"/>
    <lineage>
        <taxon>Bacteria</taxon>
        <taxon>Pseudomonadati</taxon>
        <taxon>Pseudomonadota</taxon>
        <taxon>Alphaproteobacteria</taxon>
        <taxon>Rhodobacterales</taxon>
        <taxon>Paracoccaceae</taxon>
        <taxon>Thioclava</taxon>
    </lineage>
</organism>
<dbReference type="OrthoDB" id="7864297at2"/>
<evidence type="ECO:0000313" key="1">
    <source>
        <dbReference type="EMBL" id="KEO55571.1"/>
    </source>
</evidence>
<dbReference type="EMBL" id="AUNB01000051">
    <property type="protein sequence ID" value="KEO55571.1"/>
    <property type="molecule type" value="Genomic_DNA"/>
</dbReference>
<dbReference type="AlphaFoldDB" id="A0A074JD60"/>
<sequence length="166" mass="17847">MKVLILEERSLEMALATQRLQFLGHEVSHTDKLPPAMAEMRVNTPDLLLANLFPNAGHGDVESAISVALAGQFRNPDLVTVLLSDSTLFSQGELFSMLSSLRCVLRRPADVEDLMEIVTYFLDHGPVDCAPSPDTPDICAKCLLSDHCSRSSGPKTCVAPPSAAAG</sequence>
<accession>A0A074JD60</accession>
<evidence type="ECO:0008006" key="3">
    <source>
        <dbReference type="Google" id="ProtNLM"/>
    </source>
</evidence>
<comment type="caution">
    <text evidence="1">The sequence shown here is derived from an EMBL/GenBank/DDBJ whole genome shotgun (WGS) entry which is preliminary data.</text>
</comment>
<reference evidence="1 2" key="1">
    <citation type="journal article" date="2015" name="Antonie Van Leeuwenhoek">
        <title>Thioclava indica sp. nov., isolated from surface seawater of the Indian Ocean.</title>
        <authorList>
            <person name="Liu Y."/>
            <person name="Lai Q."/>
            <person name="Du J."/>
            <person name="Xu H."/>
            <person name="Jiang L."/>
            <person name="Shao Z."/>
        </authorList>
    </citation>
    <scope>NUCLEOTIDE SEQUENCE [LARGE SCALE GENOMIC DNA]</scope>
    <source>
        <strain evidence="1 2">DT23-4</strain>
    </source>
</reference>
<gene>
    <name evidence="1" type="ORF">DT23_06260</name>
</gene>
<proteinExistence type="predicted"/>
<name>A0A074JD60_9RHOB</name>
<keyword evidence="2" id="KW-1185">Reference proteome</keyword>
<dbReference type="RefSeq" id="WP_038132271.1">
    <property type="nucleotide sequence ID" value="NZ_AUNB01000051.1"/>
</dbReference>
<dbReference type="eggNOG" id="ENOG5033B29">
    <property type="taxonomic scope" value="Bacteria"/>
</dbReference>
<dbReference type="Proteomes" id="UP000027471">
    <property type="component" value="Unassembled WGS sequence"/>
</dbReference>
<protein>
    <recommendedName>
        <fullName evidence="3">Response regulatory domain-containing protein</fullName>
    </recommendedName>
</protein>
<evidence type="ECO:0000313" key="2">
    <source>
        <dbReference type="Proteomes" id="UP000027471"/>
    </source>
</evidence>